<organism evidence="12 13">
    <name type="scientific">Desulfonema magnum</name>
    <dbReference type="NCBI Taxonomy" id="45655"/>
    <lineage>
        <taxon>Bacteria</taxon>
        <taxon>Pseudomonadati</taxon>
        <taxon>Thermodesulfobacteriota</taxon>
        <taxon>Desulfobacteria</taxon>
        <taxon>Desulfobacterales</taxon>
        <taxon>Desulfococcaceae</taxon>
        <taxon>Desulfonema</taxon>
    </lineage>
</organism>
<dbReference type="SUPFAM" id="SSF56935">
    <property type="entry name" value="Porins"/>
    <property type="match status" value="1"/>
</dbReference>
<evidence type="ECO:0000256" key="5">
    <source>
        <dbReference type="ARBA" id="ARBA00022729"/>
    </source>
</evidence>
<feature type="domain" description="TonB-dependent receptor-like beta-barrel" evidence="11">
    <location>
        <begin position="2"/>
        <end position="172"/>
    </location>
</feature>
<dbReference type="Gene3D" id="2.40.170.20">
    <property type="entry name" value="TonB-dependent receptor, beta-barrel domain"/>
    <property type="match status" value="1"/>
</dbReference>
<evidence type="ECO:0000256" key="3">
    <source>
        <dbReference type="ARBA" id="ARBA00022452"/>
    </source>
</evidence>
<evidence type="ECO:0000313" key="13">
    <source>
        <dbReference type="Proteomes" id="UP000663722"/>
    </source>
</evidence>
<dbReference type="InterPro" id="IPR036942">
    <property type="entry name" value="Beta-barrel_TonB_sf"/>
</dbReference>
<evidence type="ECO:0000256" key="4">
    <source>
        <dbReference type="ARBA" id="ARBA00022692"/>
    </source>
</evidence>
<keyword evidence="4 10" id="KW-0812">Transmembrane</keyword>
<dbReference type="Proteomes" id="UP000663722">
    <property type="component" value="Chromosome"/>
</dbReference>
<keyword evidence="13" id="KW-1185">Reference proteome</keyword>
<gene>
    <name evidence="12" type="ORF">dnm_086720</name>
</gene>
<evidence type="ECO:0000256" key="8">
    <source>
        <dbReference type="ARBA" id="ARBA00023170"/>
    </source>
</evidence>
<evidence type="ECO:0000259" key="11">
    <source>
        <dbReference type="Pfam" id="PF00593"/>
    </source>
</evidence>
<keyword evidence="5" id="KW-0732">Signal</keyword>
<dbReference type="AlphaFoldDB" id="A0A975BWC8"/>
<comment type="similarity">
    <text evidence="10">Belongs to the TonB-dependent receptor family.</text>
</comment>
<evidence type="ECO:0000256" key="10">
    <source>
        <dbReference type="PROSITE-ProRule" id="PRU01360"/>
    </source>
</evidence>
<keyword evidence="7 10" id="KW-0472">Membrane</keyword>
<dbReference type="GO" id="GO:0015344">
    <property type="term" value="F:siderophore uptake transmembrane transporter activity"/>
    <property type="evidence" value="ECO:0007669"/>
    <property type="project" value="TreeGrafter"/>
</dbReference>
<keyword evidence="8 12" id="KW-0675">Receptor</keyword>
<comment type="subcellular location">
    <subcellularLocation>
        <location evidence="1 10">Cell outer membrane</location>
        <topology evidence="1 10">Multi-pass membrane protein</topology>
    </subcellularLocation>
</comment>
<dbReference type="Pfam" id="PF00593">
    <property type="entry name" value="TonB_dep_Rec_b-barrel"/>
    <property type="match status" value="1"/>
</dbReference>
<evidence type="ECO:0000256" key="6">
    <source>
        <dbReference type="ARBA" id="ARBA00023077"/>
    </source>
</evidence>
<evidence type="ECO:0000256" key="1">
    <source>
        <dbReference type="ARBA" id="ARBA00004571"/>
    </source>
</evidence>
<name>A0A975BWC8_9BACT</name>
<accession>A0A975BWC8</accession>
<keyword evidence="6" id="KW-0798">TonB box</keyword>
<proteinExistence type="inferred from homology"/>
<sequence length="199" mass="22766">MLKPESAWEYEAGIIRDFEAVTIRVAGWYYDIQDFINDNGITSPGMGLGSNCLYNIDHVKLYGGELEASVKLGSRFHATASYVYQEYDVEETGFETDWTYYLPALLPKHKIKLLARYNVWENGWLQLSSRYVGERDAQKGEKLEEYATVDMGFEQKFEAGGMEYMASVFVSNLTGTSYEEQSGYNMPKHVWGFQVGVNF</sequence>
<dbReference type="GO" id="GO:0009279">
    <property type="term" value="C:cell outer membrane"/>
    <property type="evidence" value="ECO:0007669"/>
    <property type="project" value="UniProtKB-SubCell"/>
</dbReference>
<evidence type="ECO:0000313" key="12">
    <source>
        <dbReference type="EMBL" id="QTA92587.1"/>
    </source>
</evidence>
<reference evidence="12" key="1">
    <citation type="journal article" date="2021" name="Microb. Physiol.">
        <title>Proteogenomic Insights into the Physiology of Marine, Sulfate-Reducing, Filamentous Desulfonema limicola and Desulfonema magnum.</title>
        <authorList>
            <person name="Schnaars V."/>
            <person name="Wohlbrand L."/>
            <person name="Scheve S."/>
            <person name="Hinrichs C."/>
            <person name="Reinhardt R."/>
            <person name="Rabus R."/>
        </authorList>
    </citation>
    <scope>NUCLEOTIDE SEQUENCE</scope>
    <source>
        <strain evidence="12">4be13</strain>
    </source>
</reference>
<evidence type="ECO:0000256" key="9">
    <source>
        <dbReference type="ARBA" id="ARBA00023237"/>
    </source>
</evidence>
<keyword evidence="9 10" id="KW-0998">Cell outer membrane</keyword>
<protein>
    <submittedName>
        <fullName evidence="12">TonB-dependent receptor domain-containing protein</fullName>
    </submittedName>
</protein>
<dbReference type="GO" id="GO:0044718">
    <property type="term" value="P:siderophore transmembrane transport"/>
    <property type="evidence" value="ECO:0007669"/>
    <property type="project" value="TreeGrafter"/>
</dbReference>
<keyword evidence="2 10" id="KW-0813">Transport</keyword>
<dbReference type="PROSITE" id="PS52016">
    <property type="entry name" value="TONB_DEPENDENT_REC_3"/>
    <property type="match status" value="1"/>
</dbReference>
<dbReference type="InterPro" id="IPR000531">
    <property type="entry name" value="Beta-barrel_TonB"/>
</dbReference>
<dbReference type="EMBL" id="CP061800">
    <property type="protein sequence ID" value="QTA92587.1"/>
    <property type="molecule type" value="Genomic_DNA"/>
</dbReference>
<dbReference type="PANTHER" id="PTHR30069:SF29">
    <property type="entry name" value="HEMOGLOBIN AND HEMOGLOBIN-HAPTOGLOBIN-BINDING PROTEIN 1-RELATED"/>
    <property type="match status" value="1"/>
</dbReference>
<evidence type="ECO:0000256" key="2">
    <source>
        <dbReference type="ARBA" id="ARBA00022448"/>
    </source>
</evidence>
<dbReference type="KEGG" id="dmm:dnm_086720"/>
<keyword evidence="3 10" id="KW-1134">Transmembrane beta strand</keyword>
<evidence type="ECO:0000256" key="7">
    <source>
        <dbReference type="ARBA" id="ARBA00023136"/>
    </source>
</evidence>
<dbReference type="PANTHER" id="PTHR30069">
    <property type="entry name" value="TONB-DEPENDENT OUTER MEMBRANE RECEPTOR"/>
    <property type="match status" value="1"/>
</dbReference>
<dbReference type="InterPro" id="IPR039426">
    <property type="entry name" value="TonB-dep_rcpt-like"/>
</dbReference>